<gene>
    <name evidence="1" type="ORF">ABE960_08620</name>
</gene>
<dbReference type="EMBL" id="JBEGCJ010000003">
    <property type="protein sequence ID" value="MEQ6917581.1"/>
    <property type="molecule type" value="Genomic_DNA"/>
</dbReference>
<protein>
    <submittedName>
        <fullName evidence="1">Uncharacterized protein</fullName>
    </submittedName>
</protein>
<organism evidence="1 2">
    <name type="scientific">Halomonas aquatica</name>
    <dbReference type="NCBI Taxonomy" id="3151123"/>
    <lineage>
        <taxon>Bacteria</taxon>
        <taxon>Pseudomonadati</taxon>
        <taxon>Pseudomonadota</taxon>
        <taxon>Gammaproteobacteria</taxon>
        <taxon>Oceanospirillales</taxon>
        <taxon>Halomonadaceae</taxon>
        <taxon>Halomonas</taxon>
    </lineage>
</organism>
<dbReference type="Proteomes" id="UP001442468">
    <property type="component" value="Unassembled WGS sequence"/>
</dbReference>
<sequence length="84" mass="9223">MPVSEHEKTILAFDEAGNEYFIDMFLSVRDLSDLQHAGTTRGGLPSFRTREGHSVRHLGGGEFAVMVPGEGEATTVRTDDPEFV</sequence>
<name>A0ABV1NEU2_9GAMM</name>
<keyword evidence="2" id="KW-1185">Reference proteome</keyword>
<accession>A0ABV1NEU2</accession>
<comment type="caution">
    <text evidence="1">The sequence shown here is derived from an EMBL/GenBank/DDBJ whole genome shotgun (WGS) entry which is preliminary data.</text>
</comment>
<proteinExistence type="predicted"/>
<dbReference type="RefSeq" id="WP_349761836.1">
    <property type="nucleotide sequence ID" value="NZ_JBEGCJ010000003.1"/>
</dbReference>
<evidence type="ECO:0000313" key="2">
    <source>
        <dbReference type="Proteomes" id="UP001442468"/>
    </source>
</evidence>
<reference evidence="1 2" key="1">
    <citation type="submission" date="2024-05" db="EMBL/GenBank/DDBJ databases">
        <title>Halomonas sp. SSM6 16S ribosomal RNA gene Genome sequencing and assembly.</title>
        <authorList>
            <person name="Yook S."/>
        </authorList>
    </citation>
    <scope>NUCLEOTIDE SEQUENCE [LARGE SCALE GENOMIC DNA]</scope>
    <source>
        <strain evidence="1 2">SSM6</strain>
    </source>
</reference>
<evidence type="ECO:0000313" key="1">
    <source>
        <dbReference type="EMBL" id="MEQ6917581.1"/>
    </source>
</evidence>